<organism evidence="3">
    <name type="scientific">Cacopsylla melanoneura</name>
    <dbReference type="NCBI Taxonomy" id="428564"/>
    <lineage>
        <taxon>Eukaryota</taxon>
        <taxon>Metazoa</taxon>
        <taxon>Ecdysozoa</taxon>
        <taxon>Arthropoda</taxon>
        <taxon>Hexapoda</taxon>
        <taxon>Insecta</taxon>
        <taxon>Pterygota</taxon>
        <taxon>Neoptera</taxon>
        <taxon>Paraneoptera</taxon>
        <taxon>Hemiptera</taxon>
        <taxon>Sternorrhyncha</taxon>
        <taxon>Psylloidea</taxon>
        <taxon>Psyllidae</taxon>
        <taxon>Psyllinae</taxon>
        <taxon>Cacopsylla</taxon>
    </lineage>
</organism>
<dbReference type="EMBL" id="HBUF01117120">
    <property type="protein sequence ID" value="CAG6641382.1"/>
    <property type="molecule type" value="Transcribed_RNA"/>
</dbReference>
<feature type="chain" id="PRO_5036428528" evidence="2">
    <location>
        <begin position="17"/>
        <end position="171"/>
    </location>
</feature>
<keyword evidence="2" id="KW-0732">Signal</keyword>
<sequence>MLKFVVLLSAAACVYAASAPYTTKYDNINLDEILANDRLVSSYIKCLLDEGTCTPDGAELKSVLPDALKTSCTSCSEKQRSGSKRIFKFLIEKKPEEWAKLEQKYDPEGTYKTKYQAELKALNVNAPVEEAAAPVVAPVDTSAKSETSAKVEAEAKPVETKSESENKTPSH</sequence>
<reference evidence="3" key="1">
    <citation type="submission" date="2021-05" db="EMBL/GenBank/DDBJ databases">
        <authorList>
            <person name="Alioto T."/>
            <person name="Alioto T."/>
            <person name="Gomez Garrido J."/>
        </authorList>
    </citation>
    <scope>NUCLEOTIDE SEQUENCE</scope>
</reference>
<dbReference type="EMBL" id="HBUF01448815">
    <property type="protein sequence ID" value="CAG6743493.1"/>
    <property type="molecule type" value="Transcribed_RNA"/>
</dbReference>
<dbReference type="EMBL" id="HBUF01117121">
    <property type="protein sequence ID" value="CAG6641383.1"/>
    <property type="molecule type" value="Transcribed_RNA"/>
</dbReference>
<dbReference type="PANTHER" id="PTHR11257:SF12">
    <property type="entry name" value="EJACULATORY BULB-SPECIFIC PROTEIN 3-RELATED"/>
    <property type="match status" value="1"/>
</dbReference>
<feature type="compositionally biased region" description="Basic and acidic residues" evidence="1">
    <location>
        <begin position="147"/>
        <end position="171"/>
    </location>
</feature>
<dbReference type="InterPro" id="IPR005055">
    <property type="entry name" value="A10/PebIII"/>
</dbReference>
<accession>A0A8D8R295</accession>
<dbReference type="PANTHER" id="PTHR11257">
    <property type="entry name" value="CHEMOSENSORY PROTEIN-RELATED"/>
    <property type="match status" value="1"/>
</dbReference>
<evidence type="ECO:0000256" key="2">
    <source>
        <dbReference type="SAM" id="SignalP"/>
    </source>
</evidence>
<proteinExistence type="predicted"/>
<name>A0A8D8R295_9HEMI</name>
<dbReference type="EMBL" id="HBUF01117122">
    <property type="protein sequence ID" value="CAG6641384.1"/>
    <property type="molecule type" value="Transcribed_RNA"/>
</dbReference>
<dbReference type="Pfam" id="PF03392">
    <property type="entry name" value="OS-D"/>
    <property type="match status" value="1"/>
</dbReference>
<evidence type="ECO:0000256" key="1">
    <source>
        <dbReference type="SAM" id="MobiDB-lite"/>
    </source>
</evidence>
<feature type="region of interest" description="Disordered" evidence="1">
    <location>
        <begin position="133"/>
        <end position="171"/>
    </location>
</feature>
<feature type="signal peptide" evidence="2">
    <location>
        <begin position="1"/>
        <end position="16"/>
    </location>
</feature>
<dbReference type="Gene3D" id="1.10.2080.10">
    <property type="entry name" value="Insect odorant-binding protein A10/Ejaculatory bulb-specific protein 3"/>
    <property type="match status" value="1"/>
</dbReference>
<protein>
    <submittedName>
        <fullName evidence="3">Ejaculatory bulb-specific protein 3</fullName>
    </submittedName>
</protein>
<evidence type="ECO:0000313" key="3">
    <source>
        <dbReference type="EMBL" id="CAG6641384.1"/>
    </source>
</evidence>
<dbReference type="InterPro" id="IPR036682">
    <property type="entry name" value="OS_D_A10/PebIII_sf"/>
</dbReference>
<dbReference type="EMBL" id="HBUF01448814">
    <property type="protein sequence ID" value="CAG6743492.1"/>
    <property type="molecule type" value="Transcribed_RNA"/>
</dbReference>
<dbReference type="AlphaFoldDB" id="A0A8D8R295"/>
<dbReference type="SUPFAM" id="SSF100910">
    <property type="entry name" value="Chemosensory protein Csp2"/>
    <property type="match status" value="1"/>
</dbReference>